<sequence>MPAPGADTIAGVTTLITAFAVLARRARVALLALGLAGTTVLLGAAPAAADVPVGWSDPADVNPLMALLLIVGLPLLGLLALAAMIYGPPLARGERVAPGAPAVANQWIGGPRRKTGELAGPDTEESQAGGSSARW</sequence>
<keyword evidence="2" id="KW-0812">Transmembrane</keyword>
<feature type="region of interest" description="Disordered" evidence="1">
    <location>
        <begin position="105"/>
        <end position="135"/>
    </location>
</feature>
<gene>
    <name evidence="3" type="ORF">I601_2367</name>
</gene>
<feature type="transmembrane region" description="Helical" evidence="2">
    <location>
        <begin position="64"/>
        <end position="86"/>
    </location>
</feature>
<evidence type="ECO:0000256" key="2">
    <source>
        <dbReference type="SAM" id="Phobius"/>
    </source>
</evidence>
<dbReference type="EMBL" id="CP015079">
    <property type="protein sequence ID" value="ANH38787.1"/>
    <property type="molecule type" value="Genomic_DNA"/>
</dbReference>
<evidence type="ECO:0000313" key="4">
    <source>
        <dbReference type="Proteomes" id="UP000077868"/>
    </source>
</evidence>
<feature type="transmembrane region" description="Helical" evidence="2">
    <location>
        <begin position="30"/>
        <end position="49"/>
    </location>
</feature>
<evidence type="ECO:0000313" key="3">
    <source>
        <dbReference type="EMBL" id="ANH38787.1"/>
    </source>
</evidence>
<evidence type="ECO:0000256" key="1">
    <source>
        <dbReference type="SAM" id="MobiDB-lite"/>
    </source>
</evidence>
<dbReference type="KEGG" id="ndk:I601_2367"/>
<proteinExistence type="predicted"/>
<protein>
    <submittedName>
        <fullName evidence="3">Uncharacterized protein</fullName>
    </submittedName>
</protein>
<dbReference type="PATRIC" id="fig|1300347.3.peg.2361"/>
<feature type="compositionally biased region" description="Polar residues" evidence="1">
    <location>
        <begin position="126"/>
        <end position="135"/>
    </location>
</feature>
<dbReference type="AlphaFoldDB" id="A0A1A9GKB5"/>
<keyword evidence="2" id="KW-0472">Membrane</keyword>
<organism evidence="3 4">
    <name type="scientific">Nocardioides dokdonensis FR1436</name>
    <dbReference type="NCBI Taxonomy" id="1300347"/>
    <lineage>
        <taxon>Bacteria</taxon>
        <taxon>Bacillati</taxon>
        <taxon>Actinomycetota</taxon>
        <taxon>Actinomycetes</taxon>
        <taxon>Propionibacteriales</taxon>
        <taxon>Nocardioidaceae</taxon>
        <taxon>Nocardioides</taxon>
    </lineage>
</organism>
<keyword evidence="2" id="KW-1133">Transmembrane helix</keyword>
<reference evidence="3 4" key="1">
    <citation type="submission" date="2016-03" db="EMBL/GenBank/DDBJ databases">
        <title>Complete genome sequence of a soil Actinobacterium, Nocardioides dokdonensis FR1436.</title>
        <authorList>
            <person name="Kwon S.-K."/>
            <person name="Kim K."/>
            <person name="Kim J.F."/>
        </authorList>
    </citation>
    <scope>NUCLEOTIDE SEQUENCE [LARGE SCALE GENOMIC DNA]</scope>
    <source>
        <strain evidence="3 4">FR1436</strain>
    </source>
</reference>
<keyword evidence="4" id="KW-1185">Reference proteome</keyword>
<dbReference type="STRING" id="1300347.I601_2367"/>
<name>A0A1A9GKB5_9ACTN</name>
<dbReference type="Proteomes" id="UP000077868">
    <property type="component" value="Chromosome"/>
</dbReference>
<feature type="transmembrane region" description="Helical" evidence="2">
    <location>
        <begin position="6"/>
        <end position="23"/>
    </location>
</feature>
<accession>A0A1A9GKB5</accession>